<dbReference type="AlphaFoldDB" id="A0A0F9JTP1"/>
<protein>
    <submittedName>
        <fullName evidence="1">Uncharacterized protein</fullName>
    </submittedName>
</protein>
<dbReference type="EMBL" id="LAZR01009366">
    <property type="protein sequence ID" value="KKM73068.1"/>
    <property type="molecule type" value="Genomic_DNA"/>
</dbReference>
<gene>
    <name evidence="1" type="ORF">LCGC14_1414190</name>
</gene>
<proteinExistence type="predicted"/>
<organism evidence="1">
    <name type="scientific">marine sediment metagenome</name>
    <dbReference type="NCBI Taxonomy" id="412755"/>
    <lineage>
        <taxon>unclassified sequences</taxon>
        <taxon>metagenomes</taxon>
        <taxon>ecological metagenomes</taxon>
    </lineage>
</organism>
<comment type="caution">
    <text evidence="1">The sequence shown here is derived from an EMBL/GenBank/DDBJ whole genome shotgun (WGS) entry which is preliminary data.</text>
</comment>
<name>A0A0F9JTP1_9ZZZZ</name>
<accession>A0A0F9JTP1</accession>
<reference evidence="1" key="1">
    <citation type="journal article" date="2015" name="Nature">
        <title>Complex archaea that bridge the gap between prokaryotes and eukaryotes.</title>
        <authorList>
            <person name="Spang A."/>
            <person name="Saw J.H."/>
            <person name="Jorgensen S.L."/>
            <person name="Zaremba-Niedzwiedzka K."/>
            <person name="Martijn J."/>
            <person name="Lind A.E."/>
            <person name="van Eijk R."/>
            <person name="Schleper C."/>
            <person name="Guy L."/>
            <person name="Ettema T.J."/>
        </authorList>
    </citation>
    <scope>NUCLEOTIDE SEQUENCE</scope>
</reference>
<evidence type="ECO:0000313" key="1">
    <source>
        <dbReference type="EMBL" id="KKM73068.1"/>
    </source>
</evidence>
<sequence>MTQRNLMPFQTIDSSETSFEVTIDSTSVATALESTAVNRYWKSGPGSRSIRLATKTADDYYFQVGSSLAVAASSDSALLLGGTVEIFNQIKPGNTYIALQSSTDMTINVTLGYGQ</sequence>